<feature type="transmembrane region" description="Helical" evidence="1">
    <location>
        <begin position="102"/>
        <end position="119"/>
    </location>
</feature>
<gene>
    <name evidence="2" type="ORF">MKW98_015491</name>
</gene>
<feature type="transmembrane region" description="Helical" evidence="1">
    <location>
        <begin position="227"/>
        <end position="246"/>
    </location>
</feature>
<proteinExistence type="predicted"/>
<dbReference type="Proteomes" id="UP001202328">
    <property type="component" value="Unassembled WGS sequence"/>
</dbReference>
<comment type="caution">
    <text evidence="2">The sequence shown here is derived from an EMBL/GenBank/DDBJ whole genome shotgun (WGS) entry which is preliminary data.</text>
</comment>
<keyword evidence="1" id="KW-0812">Transmembrane</keyword>
<accession>A0AAD4RYY6</accession>
<dbReference type="AlphaFoldDB" id="A0AAD4RYY6"/>
<reference evidence="2" key="1">
    <citation type="submission" date="2022-04" db="EMBL/GenBank/DDBJ databases">
        <title>A functionally conserved STORR gene fusion in Papaver species that diverged 16.8 million years ago.</title>
        <authorList>
            <person name="Catania T."/>
        </authorList>
    </citation>
    <scope>NUCLEOTIDE SEQUENCE</scope>
    <source>
        <strain evidence="2">S-188037</strain>
    </source>
</reference>
<name>A0AAD4RYY6_9MAGN</name>
<keyword evidence="3" id="KW-1185">Reference proteome</keyword>
<evidence type="ECO:0000313" key="3">
    <source>
        <dbReference type="Proteomes" id="UP001202328"/>
    </source>
</evidence>
<keyword evidence="1" id="KW-0472">Membrane</keyword>
<dbReference type="EMBL" id="JAJJMB010016582">
    <property type="protein sequence ID" value="KAI3846122.1"/>
    <property type="molecule type" value="Genomic_DNA"/>
</dbReference>
<evidence type="ECO:0000313" key="2">
    <source>
        <dbReference type="EMBL" id="KAI3846122.1"/>
    </source>
</evidence>
<evidence type="ECO:0000256" key="1">
    <source>
        <dbReference type="SAM" id="Phobius"/>
    </source>
</evidence>
<sequence>MKQITPNKHGAVKLLNCFDRNCEVPCSFKFGENFIESTPAKFVGIIGMKRIGSRKGQKLIERFNLKKFDENVLYNKLTKKKIMETIIEVMKKKKRRTKIDDEHVVCLIGFYLCCVLFFGDKNASAVNVKYLAIVETYETVLKVSWPDLLHEHLFEEILKNADCPSNVKACVPYLLILFAEHTPAGLIQKVQNNEQKIPRVGRWDVQVISDFIAGANMTELSVSVCYYLVYILFTITLKIACVTDIYT</sequence>
<keyword evidence="1" id="KW-1133">Transmembrane helix</keyword>
<organism evidence="2 3">
    <name type="scientific">Papaver atlanticum</name>
    <dbReference type="NCBI Taxonomy" id="357466"/>
    <lineage>
        <taxon>Eukaryota</taxon>
        <taxon>Viridiplantae</taxon>
        <taxon>Streptophyta</taxon>
        <taxon>Embryophyta</taxon>
        <taxon>Tracheophyta</taxon>
        <taxon>Spermatophyta</taxon>
        <taxon>Magnoliopsida</taxon>
        <taxon>Ranunculales</taxon>
        <taxon>Papaveraceae</taxon>
        <taxon>Papaveroideae</taxon>
        <taxon>Papaver</taxon>
    </lineage>
</organism>
<protein>
    <submittedName>
        <fullName evidence="2">Uncharacterized protein</fullName>
    </submittedName>
</protein>